<feature type="compositionally biased region" description="Polar residues" evidence="1">
    <location>
        <begin position="496"/>
        <end position="505"/>
    </location>
</feature>
<evidence type="ECO:0000313" key="4">
    <source>
        <dbReference type="Proteomes" id="UP001249851"/>
    </source>
</evidence>
<sequence>MGKRKSEMKLSSRKNGTLVPEDDSDSDLQEFSLPKKRIIKPGKSTYVARRRCGCCRVCASVFLSVLLMASVLCVIVLGWFSLRLKRDLDFVRNRLSKDMNDKYQRLKASEDEAIAYLNFTVTDLQKRLEAPENANTLTRDIESLKKGMADTGGEITEVKDKVKQLTDLAGLEHTKIDDLTNQLFNLSVQVAHVMGKPTPKPLDNTGTPPLILRMPVSSDESTVSEDKASFKNVTTAISTEVARIMGIVTAMNHTLTSKFVKLKDIMKILLKEVKKHVETIGDLQKKVSQMQKPTNSNVVPRDHHKSDITGVIGHLFNLSIDVTRLSVDVEQHSRQLDQMAVDVTKVNRSVHQHEYESASVEKAAACNCLTEIGKLWEQLSSNKLDIESVQQQLKNIEKPSGELHEAIMDQEQNKTVRPQNRSGTLEDSEDELEEEDMKADIKEPSPTSTSHVSSLSVKVEEFSKSPSVNTSLSRVVNSSSASLATSDRTVAPEIPVSNSTRTTSIPVEGPDTKLLTESSEETLEESLEKI</sequence>
<feature type="compositionally biased region" description="Acidic residues" evidence="1">
    <location>
        <begin position="426"/>
        <end position="437"/>
    </location>
</feature>
<feature type="compositionally biased region" description="Acidic residues" evidence="1">
    <location>
        <begin position="518"/>
        <end position="530"/>
    </location>
</feature>
<gene>
    <name evidence="3" type="ORF">P5673_021265</name>
</gene>
<protein>
    <submittedName>
        <fullName evidence="3">Uncharacterized protein</fullName>
    </submittedName>
</protein>
<dbReference type="InterPro" id="IPR042352">
    <property type="entry name" value="EFCAB14"/>
</dbReference>
<reference evidence="3" key="1">
    <citation type="journal article" date="2023" name="G3 (Bethesda)">
        <title>Whole genome assembly and annotation of the endangered Caribbean coral Acropora cervicornis.</title>
        <authorList>
            <person name="Selwyn J.D."/>
            <person name="Vollmer S.V."/>
        </authorList>
    </citation>
    <scope>NUCLEOTIDE SEQUENCE</scope>
    <source>
        <strain evidence="3">K2</strain>
    </source>
</reference>
<keyword evidence="2" id="KW-1133">Transmembrane helix</keyword>
<feature type="compositionally biased region" description="Low complexity" evidence="1">
    <location>
        <begin position="467"/>
        <end position="484"/>
    </location>
</feature>
<evidence type="ECO:0000256" key="2">
    <source>
        <dbReference type="SAM" id="Phobius"/>
    </source>
</evidence>
<keyword evidence="4" id="KW-1185">Reference proteome</keyword>
<dbReference type="PANTHER" id="PTHR15717:SF2">
    <property type="entry name" value="EF-HAND CALCIUM-BINDING DOMAIN-CONTAINING PROTEIN 14"/>
    <property type="match status" value="1"/>
</dbReference>
<evidence type="ECO:0000256" key="1">
    <source>
        <dbReference type="SAM" id="MobiDB-lite"/>
    </source>
</evidence>
<feature type="compositionally biased region" description="Basic and acidic residues" evidence="1">
    <location>
        <begin position="1"/>
        <end position="10"/>
    </location>
</feature>
<feature type="compositionally biased region" description="Low complexity" evidence="1">
    <location>
        <begin position="444"/>
        <end position="457"/>
    </location>
</feature>
<reference evidence="3" key="2">
    <citation type="journal article" date="2023" name="Science">
        <title>Genomic signatures of disease resistance in endangered staghorn corals.</title>
        <authorList>
            <person name="Vollmer S.V."/>
            <person name="Selwyn J.D."/>
            <person name="Despard B.A."/>
            <person name="Roesel C.L."/>
        </authorList>
    </citation>
    <scope>NUCLEOTIDE SEQUENCE</scope>
    <source>
        <strain evidence="3">K2</strain>
    </source>
</reference>
<name>A0AAD9V0K7_ACRCE</name>
<proteinExistence type="predicted"/>
<feature type="transmembrane region" description="Helical" evidence="2">
    <location>
        <begin position="57"/>
        <end position="82"/>
    </location>
</feature>
<keyword evidence="2" id="KW-0472">Membrane</keyword>
<feature type="region of interest" description="Disordered" evidence="1">
    <location>
        <begin position="409"/>
        <end position="530"/>
    </location>
</feature>
<dbReference type="EMBL" id="JARQWQ010000054">
    <property type="protein sequence ID" value="KAK2556712.1"/>
    <property type="molecule type" value="Genomic_DNA"/>
</dbReference>
<dbReference type="Proteomes" id="UP001249851">
    <property type="component" value="Unassembled WGS sequence"/>
</dbReference>
<comment type="caution">
    <text evidence="3">The sequence shown here is derived from an EMBL/GenBank/DDBJ whole genome shotgun (WGS) entry which is preliminary data.</text>
</comment>
<keyword evidence="2" id="KW-0812">Transmembrane</keyword>
<dbReference type="AlphaFoldDB" id="A0AAD9V0K7"/>
<evidence type="ECO:0000313" key="3">
    <source>
        <dbReference type="EMBL" id="KAK2556712.1"/>
    </source>
</evidence>
<accession>A0AAD9V0K7</accession>
<dbReference type="PANTHER" id="PTHR15717">
    <property type="entry name" value="PROTEIN KIAA0494"/>
    <property type="match status" value="1"/>
</dbReference>
<organism evidence="3 4">
    <name type="scientific">Acropora cervicornis</name>
    <name type="common">Staghorn coral</name>
    <dbReference type="NCBI Taxonomy" id="6130"/>
    <lineage>
        <taxon>Eukaryota</taxon>
        <taxon>Metazoa</taxon>
        <taxon>Cnidaria</taxon>
        <taxon>Anthozoa</taxon>
        <taxon>Hexacorallia</taxon>
        <taxon>Scleractinia</taxon>
        <taxon>Astrocoeniina</taxon>
        <taxon>Acroporidae</taxon>
        <taxon>Acropora</taxon>
    </lineage>
</organism>
<feature type="region of interest" description="Disordered" evidence="1">
    <location>
        <begin position="1"/>
        <end position="28"/>
    </location>
</feature>